<dbReference type="GO" id="GO:0098588">
    <property type="term" value="C:bounding membrane of organelle"/>
    <property type="evidence" value="ECO:0007669"/>
    <property type="project" value="UniProtKB-ARBA"/>
</dbReference>
<dbReference type="OrthoDB" id="77309at2759"/>
<gene>
    <name evidence="2" type="ORF">ACHHYP_04810</name>
</gene>
<dbReference type="EMBL" id="JNBR01000543">
    <property type="protein sequence ID" value="OQR91289.1"/>
    <property type="molecule type" value="Genomic_DNA"/>
</dbReference>
<dbReference type="InterPro" id="IPR010482">
    <property type="entry name" value="TECPR1-like_DysF"/>
</dbReference>
<dbReference type="SMART" id="SM00694">
    <property type="entry name" value="DysFC"/>
    <property type="match status" value="1"/>
</dbReference>
<dbReference type="InterPro" id="IPR006614">
    <property type="entry name" value="Peroxin/Ferlin"/>
</dbReference>
<dbReference type="Proteomes" id="UP000243579">
    <property type="component" value="Unassembled WGS sequence"/>
</dbReference>
<evidence type="ECO:0000313" key="2">
    <source>
        <dbReference type="EMBL" id="OQR91289.1"/>
    </source>
</evidence>
<keyword evidence="3" id="KW-1185">Reference proteome</keyword>
<evidence type="ECO:0000259" key="1">
    <source>
        <dbReference type="SMART" id="SM00694"/>
    </source>
</evidence>
<dbReference type="AlphaFoldDB" id="A0A1V9YZR7"/>
<reference evidence="2 3" key="1">
    <citation type="journal article" date="2014" name="Genome Biol. Evol.">
        <title>The secreted proteins of Achlya hypogyna and Thraustotheca clavata identify the ancestral oomycete secretome and reveal gene acquisitions by horizontal gene transfer.</title>
        <authorList>
            <person name="Misner I."/>
            <person name="Blouin N."/>
            <person name="Leonard G."/>
            <person name="Richards T.A."/>
            <person name="Lane C.E."/>
        </authorList>
    </citation>
    <scope>NUCLEOTIDE SEQUENCE [LARGE SCALE GENOMIC DNA]</scope>
    <source>
        <strain evidence="2 3">ATCC 48635</strain>
    </source>
</reference>
<proteinExistence type="predicted"/>
<accession>A0A1V9YZR7</accession>
<feature type="domain" description="Peroxin/Ferlin" evidence="1">
    <location>
        <begin position="173"/>
        <end position="214"/>
    </location>
</feature>
<name>A0A1V9YZR7_ACHHY</name>
<comment type="caution">
    <text evidence="2">The sequence shown here is derived from an EMBL/GenBank/DDBJ whole genome shotgun (WGS) entry which is preliminary data.</text>
</comment>
<protein>
    <recommendedName>
        <fullName evidence="1">Peroxin/Ferlin domain-containing protein</fullName>
    </recommendedName>
</protein>
<dbReference type="STRING" id="1202772.A0A1V9YZR7"/>
<organism evidence="2 3">
    <name type="scientific">Achlya hypogyna</name>
    <name type="common">Oomycete</name>
    <name type="synonym">Protoachlya hypogyna</name>
    <dbReference type="NCBI Taxonomy" id="1202772"/>
    <lineage>
        <taxon>Eukaryota</taxon>
        <taxon>Sar</taxon>
        <taxon>Stramenopiles</taxon>
        <taxon>Oomycota</taxon>
        <taxon>Saprolegniomycetes</taxon>
        <taxon>Saprolegniales</taxon>
        <taxon>Achlyaceae</taxon>
        <taxon>Achlya</taxon>
    </lineage>
</organism>
<dbReference type="GO" id="GO:0005737">
    <property type="term" value="C:cytoplasm"/>
    <property type="evidence" value="ECO:0007669"/>
    <property type="project" value="UniProtKB-ARBA"/>
</dbReference>
<dbReference type="Pfam" id="PF06398">
    <property type="entry name" value="Pex24p"/>
    <property type="match status" value="1"/>
</dbReference>
<sequence>MTRSWPVKPALMAMPFRAKRQPDGPAVRIPEAQAGAMTEALRARLEAFYTDVNPAKVGEIDKLLDRYAGKEQELLQAMHRKYGVRDLASDVAVDEVYENERYSFLTMGFGSSFPGHLTLLDRKRYSMSHGSPSSQVFETVEPPLPKSADDDYEWAWTGPWEIDANYVPCDRDGWTYAFDFSNFSPMLLKDEGRATPGMTDYVRRRRWMRTRVKVPVQRPIAEDEQPVAEPLLSPIDAAESGLLAEKDSSLQFYSRHIDLASYKDAWSHQVHKLQKLHARLEHIIAGRKLMWKRSKVELKAQSKSALAMIAALKAAIAADEKRGVKTVVKQTQLDVYMAHYEDLKRRIWFPEAKGYLLRASLIGLYVGVKDLWVDTVRLHFSADVAVQPNKTVRCHIRFSGHIVIRLHGVKLKAEKGTRVPNSRWSSMHLSTQAIGDLELVYNPADGHWSSSGSKGIELHKMSLKVTGNAPCVARADDGLGGLDLPDGVFKMLLTEVANTLVQDVFLVHFPPELGHLFEHPTSLFQVQGELHLDGPGIADVVDATLEAVNDRDESKMPLQAFDEVAALLGLNRAQLNLLVALRGFLLCPQPHSLQSLRALATYFRTYWLPPHAMDNVEPVLADWATTWQHLLELLFLQRQKDPRGVSVELFDFKKCVVRTKQKVLDKHVPCRVQLTKLNCRVQLHDVIHAIGAYFARVLTATKAPSKKAAPETSVYGIRIGRKSWTPTIEAPIVTRTVPKEVEAQIAEIRAVCDTVQAFLATCAVDSMMFDVEGKMTGTAAGSTRDAKLRVHMTDFCANGRGPIDFSTPLALLNAVGRLAVEASPATGAIDIELQTAGVAIARASLRDVHAQCDLDVARLVIDASAARVPLVVSTWGPQTATLVVHDALQAKVRVASTQVDAHLHGLLQAVVAIVQSQFRQAGVWPEKVTEYVLKYCSSDEFLTACSLRVAVDPRGGVAVSNVDDHPQPFLYFDHLQLVPLLLDIEAVVQFWIAGQLDAKPATEVK</sequence>
<evidence type="ECO:0000313" key="3">
    <source>
        <dbReference type="Proteomes" id="UP000243579"/>
    </source>
</evidence>